<dbReference type="PANTHER" id="PTHR43333">
    <property type="entry name" value="2-HACID_DH_C DOMAIN-CONTAINING PROTEIN"/>
    <property type="match status" value="1"/>
</dbReference>
<keyword evidence="2" id="KW-0520">NAD</keyword>
<dbReference type="SUPFAM" id="SSF52283">
    <property type="entry name" value="Formate/glycerate dehydrogenase catalytic domain-like"/>
    <property type="match status" value="1"/>
</dbReference>
<dbReference type="Proteomes" id="UP000215127">
    <property type="component" value="Chromosome 1"/>
</dbReference>
<name>A0A1X7RGE4_ZYMT9</name>
<reference evidence="4 5" key="1">
    <citation type="submission" date="2016-06" db="EMBL/GenBank/DDBJ databases">
        <authorList>
            <person name="Kjaerup R.B."/>
            <person name="Dalgaard T.S."/>
            <person name="Juul-Madsen H.R."/>
        </authorList>
    </citation>
    <scope>NUCLEOTIDE SEQUENCE [LARGE SCALE GENOMIC DNA]</scope>
</reference>
<dbReference type="EMBL" id="LT853692">
    <property type="protein sequence ID" value="SMQ46077.1"/>
    <property type="molecule type" value="Genomic_DNA"/>
</dbReference>
<evidence type="ECO:0000313" key="5">
    <source>
        <dbReference type="Proteomes" id="UP000215127"/>
    </source>
</evidence>
<evidence type="ECO:0000256" key="1">
    <source>
        <dbReference type="ARBA" id="ARBA00023002"/>
    </source>
</evidence>
<feature type="domain" description="D-isomer specific 2-hydroxyacid dehydrogenase NAD-binding" evidence="3">
    <location>
        <begin position="124"/>
        <end position="192"/>
    </location>
</feature>
<dbReference type="InterPro" id="IPR036291">
    <property type="entry name" value="NAD(P)-bd_dom_sf"/>
</dbReference>
<dbReference type="GO" id="GO:0016491">
    <property type="term" value="F:oxidoreductase activity"/>
    <property type="evidence" value="ECO:0007669"/>
    <property type="project" value="UniProtKB-KW"/>
</dbReference>
<dbReference type="STRING" id="1276538.A0A1X7RGE4"/>
<dbReference type="GO" id="GO:0051287">
    <property type="term" value="F:NAD binding"/>
    <property type="evidence" value="ECO:0007669"/>
    <property type="project" value="InterPro"/>
</dbReference>
<organism evidence="4 5">
    <name type="scientific">Zymoseptoria tritici (strain ST99CH_3D7)</name>
    <dbReference type="NCBI Taxonomy" id="1276538"/>
    <lineage>
        <taxon>Eukaryota</taxon>
        <taxon>Fungi</taxon>
        <taxon>Dikarya</taxon>
        <taxon>Ascomycota</taxon>
        <taxon>Pezizomycotina</taxon>
        <taxon>Dothideomycetes</taxon>
        <taxon>Dothideomycetidae</taxon>
        <taxon>Mycosphaerellales</taxon>
        <taxon>Mycosphaerellaceae</taxon>
        <taxon>Zymoseptoria</taxon>
    </lineage>
</organism>
<accession>A0A1X7RGE4</accession>
<protein>
    <recommendedName>
        <fullName evidence="3">D-isomer specific 2-hydroxyacid dehydrogenase NAD-binding domain-containing protein</fullName>
    </recommendedName>
</protein>
<evidence type="ECO:0000313" key="4">
    <source>
        <dbReference type="EMBL" id="SMQ46077.1"/>
    </source>
</evidence>
<proteinExistence type="predicted"/>
<dbReference type="SUPFAM" id="SSF51735">
    <property type="entry name" value="NAD(P)-binding Rossmann-fold domains"/>
    <property type="match status" value="1"/>
</dbReference>
<dbReference type="AlphaFoldDB" id="A0A1X7RGE4"/>
<sequence length="359" mass="39752">MAEPSKFWQGAHLLITFPIPEQRDIVKYLTSSIGVRTIWISCMASVDDPATYHNVDIIATLGALQPSRSACPKLKLVHSITAGVDYISNSPIFGDPSIRWTYSSGIHGAPMAEWVFMTYMAFQKEWDFYREAQRNREGGFHFNAMRTRDLVGQRMGIMGYGSIGRQIGRVAQAMGMEVLALTATEKRTKEDRREAGYRLPGMGDPEGEVPVEWFSGLGKEALHVFLAARIDILVISLPLTEQTRGMLGKEEFDVLAKHSPYGGAFISNIARGEVINQDELIAALKTEGSGVRGAALDVSIPEPLPPDSPLWEAPNCFITPHNSSQNIKYMSRGLQIMVENLRKPLDSEFINEVNTAGGY</sequence>
<evidence type="ECO:0000259" key="3">
    <source>
        <dbReference type="Pfam" id="PF02826"/>
    </source>
</evidence>
<keyword evidence="1" id="KW-0560">Oxidoreductase</keyword>
<dbReference type="Gene3D" id="3.40.50.720">
    <property type="entry name" value="NAD(P)-binding Rossmann-like Domain"/>
    <property type="match status" value="2"/>
</dbReference>
<gene>
    <name evidence="4" type="ORF">ZT3D7_G1222</name>
</gene>
<dbReference type="InterPro" id="IPR006140">
    <property type="entry name" value="D-isomer_DH_NAD-bd"/>
</dbReference>
<dbReference type="PANTHER" id="PTHR43333:SF1">
    <property type="entry name" value="D-ISOMER SPECIFIC 2-HYDROXYACID DEHYDROGENASE NAD-BINDING DOMAIN-CONTAINING PROTEIN"/>
    <property type="match status" value="1"/>
</dbReference>
<feature type="domain" description="D-isomer specific 2-hydroxyacid dehydrogenase NAD-binding" evidence="3">
    <location>
        <begin position="226"/>
        <end position="322"/>
    </location>
</feature>
<keyword evidence="5" id="KW-1185">Reference proteome</keyword>
<dbReference type="Pfam" id="PF02826">
    <property type="entry name" value="2-Hacid_dh_C"/>
    <property type="match status" value="2"/>
</dbReference>
<evidence type="ECO:0000256" key="2">
    <source>
        <dbReference type="ARBA" id="ARBA00023027"/>
    </source>
</evidence>